<proteinExistence type="predicted"/>
<gene>
    <name evidence="1" type="ORF">ACI8B_110087</name>
</gene>
<sequence>MVLHSSFGLYYLRLLTVNNKHKLDKNAWIHHLYDVPDPNEINNELIFNKEKLEWQLV</sequence>
<reference evidence="1 2" key="1">
    <citation type="submission" date="2019-10" db="EMBL/GenBank/DDBJ databases">
        <authorList>
            <person name="Karimi E."/>
        </authorList>
    </citation>
    <scope>NUCLEOTIDE SEQUENCE [LARGE SCALE GENOMIC DNA]</scope>
    <source>
        <strain evidence="1">Acinetobacter sp. 8BE</strain>
    </source>
</reference>
<evidence type="ECO:0000313" key="1">
    <source>
        <dbReference type="EMBL" id="VXA54018.1"/>
    </source>
</evidence>
<evidence type="ECO:0000313" key="2">
    <source>
        <dbReference type="Proteomes" id="UP000430404"/>
    </source>
</evidence>
<dbReference type="EMBL" id="CABWKZ010000003">
    <property type="protein sequence ID" value="VXA54018.1"/>
    <property type="molecule type" value="Genomic_DNA"/>
</dbReference>
<accession>A0A653K1C8</accession>
<organism evidence="1 2">
    <name type="scientific">Acinetobacter proteolyticus</name>
    <dbReference type="NCBI Taxonomy" id="1776741"/>
    <lineage>
        <taxon>Bacteria</taxon>
        <taxon>Pseudomonadati</taxon>
        <taxon>Pseudomonadota</taxon>
        <taxon>Gammaproteobacteria</taxon>
        <taxon>Moraxellales</taxon>
        <taxon>Moraxellaceae</taxon>
        <taxon>Acinetobacter</taxon>
    </lineage>
</organism>
<dbReference type="AlphaFoldDB" id="A0A653K1C8"/>
<dbReference type="Proteomes" id="UP000430404">
    <property type="component" value="Unassembled WGS sequence"/>
</dbReference>
<name>A0A653K1C8_9GAMM</name>
<protein>
    <submittedName>
        <fullName evidence="1">Uncharacterized protein</fullName>
    </submittedName>
</protein>